<dbReference type="SUPFAM" id="SSF49899">
    <property type="entry name" value="Concanavalin A-like lectins/glucanases"/>
    <property type="match status" value="1"/>
</dbReference>
<feature type="domain" description="GH16" evidence="4">
    <location>
        <begin position="38"/>
        <end position="291"/>
    </location>
</feature>
<dbReference type="GO" id="GO:0005975">
    <property type="term" value="P:carbohydrate metabolic process"/>
    <property type="evidence" value="ECO:0007669"/>
    <property type="project" value="InterPro"/>
</dbReference>
<reference evidence="6" key="1">
    <citation type="submission" date="2016-10" db="EMBL/GenBank/DDBJ databases">
        <authorList>
            <person name="de Groot N.N."/>
        </authorList>
    </citation>
    <scope>NUCLEOTIDE SEQUENCE [LARGE SCALE GENOMIC DNA]</scope>
    <source>
        <strain evidence="6">10nlg</strain>
    </source>
</reference>
<dbReference type="Gene3D" id="2.60.120.200">
    <property type="match status" value="1"/>
</dbReference>
<dbReference type="PROSITE" id="PS51762">
    <property type="entry name" value="GH16_2"/>
    <property type="match status" value="1"/>
</dbReference>
<evidence type="ECO:0000259" key="4">
    <source>
        <dbReference type="PROSITE" id="PS51762"/>
    </source>
</evidence>
<feature type="chain" id="PRO_5039690764" evidence="3">
    <location>
        <begin position="22"/>
        <end position="575"/>
    </location>
</feature>
<dbReference type="Proteomes" id="UP000199318">
    <property type="component" value="Unassembled WGS sequence"/>
</dbReference>
<dbReference type="PANTHER" id="PTHR10963">
    <property type="entry name" value="GLYCOSYL HYDROLASE-RELATED"/>
    <property type="match status" value="1"/>
</dbReference>
<dbReference type="Gene3D" id="2.60.120.260">
    <property type="entry name" value="Galactose-binding domain-like"/>
    <property type="match status" value="1"/>
</dbReference>
<dbReference type="RefSeq" id="WP_093074581.1">
    <property type="nucleotide sequence ID" value="NZ_FOGV01000031.1"/>
</dbReference>
<dbReference type="STRING" id="1464123.SAMN05444126_13120"/>
<dbReference type="Pfam" id="PF00722">
    <property type="entry name" value="Glyco_hydro_16"/>
    <property type="match status" value="1"/>
</dbReference>
<comment type="caution">
    <text evidence="5">The sequence shown here is derived from an EMBL/GenBank/DDBJ whole genome shotgun (WGS) entry which is preliminary data.</text>
</comment>
<feature type="region of interest" description="Disordered" evidence="2">
    <location>
        <begin position="289"/>
        <end position="310"/>
    </location>
</feature>
<dbReference type="InterPro" id="IPR000757">
    <property type="entry name" value="Beta-glucanase-like"/>
</dbReference>
<dbReference type="OrthoDB" id="9809583at2"/>
<dbReference type="InterPro" id="IPR013320">
    <property type="entry name" value="ConA-like_dom_sf"/>
</dbReference>
<keyword evidence="3" id="KW-0732">Signal</keyword>
<dbReference type="AlphaFoldDB" id="A0A1H9WB09"/>
<dbReference type="InterPro" id="IPR050546">
    <property type="entry name" value="Glycosyl_Hydrlase_16"/>
</dbReference>
<proteinExistence type="inferred from homology"/>
<dbReference type="GO" id="GO:0004553">
    <property type="term" value="F:hydrolase activity, hydrolyzing O-glycosyl compounds"/>
    <property type="evidence" value="ECO:0007669"/>
    <property type="project" value="InterPro"/>
</dbReference>
<dbReference type="CDD" id="cd08023">
    <property type="entry name" value="GH16_laminarinase_like"/>
    <property type="match status" value="1"/>
</dbReference>
<accession>A0A1H9WB09</accession>
<evidence type="ECO:0000256" key="1">
    <source>
        <dbReference type="ARBA" id="ARBA00006865"/>
    </source>
</evidence>
<comment type="similarity">
    <text evidence="1">Belongs to the glycosyl hydrolase 16 family.</text>
</comment>
<dbReference type="Pfam" id="PF22888">
    <property type="entry name" value="FIMAH"/>
    <property type="match status" value="1"/>
</dbReference>
<keyword evidence="5" id="KW-0378">Hydrolase</keyword>
<evidence type="ECO:0000256" key="3">
    <source>
        <dbReference type="SAM" id="SignalP"/>
    </source>
</evidence>
<dbReference type="InterPro" id="IPR008979">
    <property type="entry name" value="Galactose-bd-like_sf"/>
</dbReference>
<protein>
    <submittedName>
        <fullName evidence="5">Glycosyl hydrolases family 16</fullName>
    </submittedName>
</protein>
<sequence length="575" mass="64870">MKLNKFSGSLVLLLAASSFHASVSAGESNEGNGGDSEPDWQMTWNDEFDGDELDTSKWRIDIGNGFYDGDEWIPGWGNEELQSYQEDNVTVEDGKLILEAREEQVSDEHGDYDYTSGKVLTDESFSQAYGRFEAKMKLPEGQGYWPAFWMMPQDDVYGGWAASGEIDIMENRGSETDIVGAAIHYGDLWPDNTYTAEEYYFPDGQSTTEFNEYAIEWEPGEIRWYVNDELYSTKTDWYTEYGEYPAPFDQEFHMILNLAVGGWYGGDPDETTEFPGQVEVDYVRAYEDANAEHPPPGEKIDPDNGAEDEGLAPVDESANWTEVGENLIEDGTFEETTEFGDENDSLVWNIFNMGDHDPNAGTADFSIEDNVLNATINQVGWAWYHIQLMQDVTVPEGTYKVEFDMRSDYDRDVYVELAGAEAGILDFEVSEAMETQTGYINVEEAGDYSMLFGLGRDEDDPQLDVPYDVQLDNVRLVEVEEGKEPADMLETLENLTAEYKDSGDISGPLVNQLGNSLRQADHHYSSEREEQAAKFIDNYLKHLNRGPNNRHIDADVKSELNSYAEELAGQLKNAE</sequence>
<feature type="compositionally biased region" description="Basic and acidic residues" evidence="2">
    <location>
        <begin position="289"/>
        <end position="302"/>
    </location>
</feature>
<name>A0A1H9WB09_9BACI</name>
<evidence type="ECO:0000313" key="6">
    <source>
        <dbReference type="Proteomes" id="UP000199318"/>
    </source>
</evidence>
<feature type="signal peptide" evidence="3">
    <location>
        <begin position="1"/>
        <end position="21"/>
    </location>
</feature>
<dbReference type="EMBL" id="FOGV01000031">
    <property type="protein sequence ID" value="SES31090.1"/>
    <property type="molecule type" value="Genomic_DNA"/>
</dbReference>
<gene>
    <name evidence="5" type="ORF">SAMN05444126_13120</name>
</gene>
<dbReference type="InterPro" id="IPR054470">
    <property type="entry name" value="FIMAH_dom"/>
</dbReference>
<dbReference type="SUPFAM" id="SSF49785">
    <property type="entry name" value="Galactose-binding domain-like"/>
    <property type="match status" value="1"/>
</dbReference>
<evidence type="ECO:0000313" key="5">
    <source>
        <dbReference type="EMBL" id="SES31090.1"/>
    </source>
</evidence>
<organism evidence="5 6">
    <name type="scientific">Salisediminibacterium halotolerans</name>
    <dbReference type="NCBI Taxonomy" id="517425"/>
    <lineage>
        <taxon>Bacteria</taxon>
        <taxon>Bacillati</taxon>
        <taxon>Bacillota</taxon>
        <taxon>Bacilli</taxon>
        <taxon>Bacillales</taxon>
        <taxon>Bacillaceae</taxon>
        <taxon>Salisediminibacterium</taxon>
    </lineage>
</organism>
<evidence type="ECO:0000256" key="2">
    <source>
        <dbReference type="SAM" id="MobiDB-lite"/>
    </source>
</evidence>
<keyword evidence="6" id="KW-1185">Reference proteome</keyword>
<dbReference type="PANTHER" id="PTHR10963:SF55">
    <property type="entry name" value="GLYCOSIDE HYDROLASE FAMILY 16 PROTEIN"/>
    <property type="match status" value="1"/>
</dbReference>